<dbReference type="GO" id="GO:0003676">
    <property type="term" value="F:nucleic acid binding"/>
    <property type="evidence" value="ECO:0007669"/>
    <property type="project" value="InterPro"/>
</dbReference>
<keyword evidence="6" id="KW-1185">Reference proteome</keyword>
<dbReference type="InterPro" id="IPR029063">
    <property type="entry name" value="SAM-dependent_MTases_sf"/>
</dbReference>
<reference evidence="5" key="1">
    <citation type="submission" date="2021-03" db="EMBL/GenBank/DDBJ databases">
        <title>Evolutionary innovations through gain and loss of genes in the ectomycorrhizal Boletales.</title>
        <authorList>
            <person name="Wu G."/>
            <person name="Miyauchi S."/>
            <person name="Morin E."/>
            <person name="Yang Z.-L."/>
            <person name="Xu J."/>
            <person name="Martin F.M."/>
        </authorList>
    </citation>
    <scope>NUCLEOTIDE SEQUENCE</scope>
    <source>
        <strain evidence="5">BR01</strain>
    </source>
</reference>
<sequence length="71" mass="7674">MRLRRSVDIILFNPPYVPTDREESVHAQGSAGIAGSWAGGLDGMEVTNRFLDNVGVCHALDAVHQPNNSRG</sequence>
<keyword evidence="2" id="KW-0489">Methyltransferase</keyword>
<evidence type="ECO:0000256" key="1">
    <source>
        <dbReference type="ARBA" id="ARBA00006149"/>
    </source>
</evidence>
<dbReference type="GO" id="GO:0035657">
    <property type="term" value="C:eRF1 methyltransferase complex"/>
    <property type="evidence" value="ECO:0007669"/>
    <property type="project" value="TreeGrafter"/>
</dbReference>
<name>A0A8I2YHX9_9AGAM</name>
<dbReference type="PANTHER" id="PTHR45875">
    <property type="entry name" value="METHYLTRANSFERASE N6AMT1"/>
    <property type="match status" value="1"/>
</dbReference>
<keyword evidence="3" id="KW-0808">Transferase</keyword>
<comment type="caution">
    <text evidence="5">The sequence shown here is derived from an EMBL/GenBank/DDBJ whole genome shotgun (WGS) entry which is preliminary data.</text>
</comment>
<dbReference type="GO" id="GO:0008276">
    <property type="term" value="F:protein methyltransferase activity"/>
    <property type="evidence" value="ECO:0007669"/>
    <property type="project" value="TreeGrafter"/>
</dbReference>
<dbReference type="AlphaFoldDB" id="A0A8I2YHX9"/>
<evidence type="ECO:0000313" key="5">
    <source>
        <dbReference type="EMBL" id="KAG6371668.1"/>
    </source>
</evidence>
<evidence type="ECO:0000256" key="3">
    <source>
        <dbReference type="ARBA" id="ARBA00022679"/>
    </source>
</evidence>
<dbReference type="PANTHER" id="PTHR45875:SF1">
    <property type="entry name" value="METHYLTRANSFERASE N6AMT1"/>
    <property type="match status" value="1"/>
</dbReference>
<dbReference type="Gene3D" id="3.40.50.150">
    <property type="entry name" value="Vaccinia Virus protein VP39"/>
    <property type="match status" value="1"/>
</dbReference>
<dbReference type="GO" id="GO:0008757">
    <property type="term" value="F:S-adenosylmethionine-dependent methyltransferase activity"/>
    <property type="evidence" value="ECO:0007669"/>
    <property type="project" value="TreeGrafter"/>
</dbReference>
<dbReference type="EMBL" id="JAGFBS010000033">
    <property type="protein sequence ID" value="KAG6371668.1"/>
    <property type="molecule type" value="Genomic_DNA"/>
</dbReference>
<evidence type="ECO:0000313" key="6">
    <source>
        <dbReference type="Proteomes" id="UP000683000"/>
    </source>
</evidence>
<dbReference type="GO" id="GO:0032259">
    <property type="term" value="P:methylation"/>
    <property type="evidence" value="ECO:0007669"/>
    <property type="project" value="UniProtKB-KW"/>
</dbReference>
<protein>
    <submittedName>
        <fullName evidence="5">Uncharacterized protein</fullName>
    </submittedName>
</protein>
<gene>
    <name evidence="5" type="ORF">JVT61DRAFT_9383</name>
</gene>
<evidence type="ECO:0000256" key="4">
    <source>
        <dbReference type="ARBA" id="ARBA00022691"/>
    </source>
</evidence>
<dbReference type="InterPro" id="IPR052190">
    <property type="entry name" value="Euk-Arch_PrmC-MTase"/>
</dbReference>
<proteinExistence type="inferred from homology"/>
<dbReference type="PROSITE" id="PS00092">
    <property type="entry name" value="N6_MTASE"/>
    <property type="match status" value="1"/>
</dbReference>
<keyword evidence="4" id="KW-0949">S-adenosyl-L-methionine</keyword>
<comment type="similarity">
    <text evidence="1">Belongs to the eukaryotic/archaeal PrmC-related family.</text>
</comment>
<organism evidence="5 6">
    <name type="scientific">Boletus reticuloceps</name>
    <dbReference type="NCBI Taxonomy" id="495285"/>
    <lineage>
        <taxon>Eukaryota</taxon>
        <taxon>Fungi</taxon>
        <taxon>Dikarya</taxon>
        <taxon>Basidiomycota</taxon>
        <taxon>Agaricomycotina</taxon>
        <taxon>Agaricomycetes</taxon>
        <taxon>Agaricomycetidae</taxon>
        <taxon>Boletales</taxon>
        <taxon>Boletineae</taxon>
        <taxon>Boletaceae</taxon>
        <taxon>Boletoideae</taxon>
        <taxon>Boletus</taxon>
    </lineage>
</organism>
<evidence type="ECO:0000256" key="2">
    <source>
        <dbReference type="ARBA" id="ARBA00022603"/>
    </source>
</evidence>
<dbReference type="Proteomes" id="UP000683000">
    <property type="component" value="Unassembled WGS sequence"/>
</dbReference>
<dbReference type="InterPro" id="IPR002052">
    <property type="entry name" value="DNA_methylase_N6_adenine_CS"/>
</dbReference>
<dbReference type="OrthoDB" id="406152at2759"/>
<accession>A0A8I2YHX9</accession>